<feature type="domain" description="GH10" evidence="5">
    <location>
        <begin position="206"/>
        <end position="289"/>
    </location>
</feature>
<name>A0ABV4U7E6_9BACT</name>
<dbReference type="EMBL" id="JBGUBD010000006">
    <property type="protein sequence ID" value="MFA9478739.1"/>
    <property type="molecule type" value="Genomic_DNA"/>
</dbReference>
<sequence length="540" mass="60539">MLKFLVYDNGKPAERWRLRNAYLIGADGSAMRGEVRYEDGHVICEKREAGSCALALQYPVKGLGEMTIQTCLLPERVEPYLLTLELARHRLMTLYTKLEDWGMFELDSEHVVTKRTEKSRQLFVEALSQQGEDPAEADRMAHECLAASLDGSEELALAHSELLLNRRKNSANGPRCPLGCGVDLAQTQDLLRAGLLANFDFVQMPMPWRALAPEEDNYRWQVMDNWMQWASRARLPVVAGPLISFDPANLPDWLYIWEHDYDTVRDLVYEHVERVVKRYKDHVSAWIVVSGLHVNTHMSFNFDQLMDLTRMTTLQVKKLAPSGKSIIELRQPFGEYYSGNPRSIPPQMYSDLLVQSGINFDGLGVRLAMGQAVSGQYTRDLMQISDLFDQYAGFGKPVHLTLAAPSEPVTSMMIAQPEASEPADDNAGHWRRPWSPLVQSHWLEAVLQIAVSKPFVEAVAWQDIIDHPRIDLPLSGLVSESLQPKGSFKRLVAFRQNLSQQHAAAAAVQPDPVGAATPDTEAEAAASKSADAPDDRGEHI</sequence>
<keyword evidence="2" id="KW-0119">Carbohydrate metabolism</keyword>
<evidence type="ECO:0000256" key="2">
    <source>
        <dbReference type="ARBA" id="ARBA00023277"/>
    </source>
</evidence>
<accession>A0ABV4U7E6</accession>
<feature type="compositionally biased region" description="Low complexity" evidence="4">
    <location>
        <begin position="515"/>
        <end position="530"/>
    </location>
</feature>
<dbReference type="SUPFAM" id="SSF51445">
    <property type="entry name" value="(Trans)glycosidases"/>
    <property type="match status" value="1"/>
</dbReference>
<evidence type="ECO:0000256" key="4">
    <source>
        <dbReference type="SAM" id="MobiDB-lite"/>
    </source>
</evidence>
<evidence type="ECO:0000259" key="5">
    <source>
        <dbReference type="Pfam" id="PF00331"/>
    </source>
</evidence>
<dbReference type="RefSeq" id="WP_425345667.1">
    <property type="nucleotide sequence ID" value="NZ_JBGUBD010000006.1"/>
</dbReference>
<evidence type="ECO:0000313" key="6">
    <source>
        <dbReference type="EMBL" id="MFA9478739.1"/>
    </source>
</evidence>
<proteinExistence type="predicted"/>
<feature type="compositionally biased region" description="Basic and acidic residues" evidence="4">
    <location>
        <begin position="531"/>
        <end position="540"/>
    </location>
</feature>
<evidence type="ECO:0000256" key="1">
    <source>
        <dbReference type="ARBA" id="ARBA00022801"/>
    </source>
</evidence>
<feature type="region of interest" description="Disordered" evidence="4">
    <location>
        <begin position="503"/>
        <end position="540"/>
    </location>
</feature>
<dbReference type="Pfam" id="PF00331">
    <property type="entry name" value="Glyco_hydro_10"/>
    <property type="match status" value="1"/>
</dbReference>
<protein>
    <submittedName>
        <fullName evidence="6">Endo-1,4-beta-xylanase</fullName>
    </submittedName>
</protein>
<dbReference type="InterPro" id="IPR001000">
    <property type="entry name" value="GH10_dom"/>
</dbReference>
<keyword evidence="1" id="KW-0378">Hydrolase</keyword>
<dbReference type="Gene3D" id="3.20.20.80">
    <property type="entry name" value="Glycosidases"/>
    <property type="match status" value="1"/>
</dbReference>
<dbReference type="InterPro" id="IPR017853">
    <property type="entry name" value="GH"/>
</dbReference>
<evidence type="ECO:0000256" key="3">
    <source>
        <dbReference type="ARBA" id="ARBA00023326"/>
    </source>
</evidence>
<keyword evidence="7" id="KW-1185">Reference proteome</keyword>
<gene>
    <name evidence="6" type="ORF">ACERK3_10570</name>
</gene>
<dbReference type="Proteomes" id="UP001575105">
    <property type="component" value="Unassembled WGS sequence"/>
</dbReference>
<keyword evidence="3" id="KW-0624">Polysaccharide degradation</keyword>
<comment type="caution">
    <text evidence="6">The sequence shown here is derived from an EMBL/GenBank/DDBJ whole genome shotgun (WGS) entry which is preliminary data.</text>
</comment>
<organism evidence="6 7">
    <name type="scientific">Natronomicrosphaera hydrolytica</name>
    <dbReference type="NCBI Taxonomy" id="3242702"/>
    <lineage>
        <taxon>Bacteria</taxon>
        <taxon>Pseudomonadati</taxon>
        <taxon>Planctomycetota</taxon>
        <taxon>Phycisphaerae</taxon>
        <taxon>Phycisphaerales</taxon>
        <taxon>Phycisphaeraceae</taxon>
        <taxon>Natronomicrosphaera</taxon>
    </lineage>
</organism>
<reference evidence="6 7" key="1">
    <citation type="submission" date="2024-08" db="EMBL/GenBank/DDBJ databases">
        <title>Whole-genome sequencing of halo(alkali)philic microorganisms from hypersaline lakes.</title>
        <authorList>
            <person name="Sorokin D.Y."/>
            <person name="Merkel A.Y."/>
            <person name="Messina E."/>
            <person name="Yakimov M."/>
        </authorList>
    </citation>
    <scope>NUCLEOTIDE SEQUENCE [LARGE SCALE GENOMIC DNA]</scope>
    <source>
        <strain evidence="6 7">AB-hyl4</strain>
    </source>
</reference>
<evidence type="ECO:0000313" key="7">
    <source>
        <dbReference type="Proteomes" id="UP001575105"/>
    </source>
</evidence>